<organism evidence="2 3">
    <name type="scientific">Favolaschia claudopus</name>
    <dbReference type="NCBI Taxonomy" id="2862362"/>
    <lineage>
        <taxon>Eukaryota</taxon>
        <taxon>Fungi</taxon>
        <taxon>Dikarya</taxon>
        <taxon>Basidiomycota</taxon>
        <taxon>Agaricomycotina</taxon>
        <taxon>Agaricomycetes</taxon>
        <taxon>Agaricomycetidae</taxon>
        <taxon>Agaricales</taxon>
        <taxon>Marasmiineae</taxon>
        <taxon>Mycenaceae</taxon>
        <taxon>Favolaschia</taxon>
    </lineage>
</organism>
<gene>
    <name evidence="2" type="ORF">R3P38DRAFT_3068947</name>
</gene>
<protein>
    <submittedName>
        <fullName evidence="2">Uncharacterized protein</fullName>
    </submittedName>
</protein>
<comment type="caution">
    <text evidence="2">The sequence shown here is derived from an EMBL/GenBank/DDBJ whole genome shotgun (WGS) entry which is preliminary data.</text>
</comment>
<sequence length="240" mass="26635">MYIDQSLSPLRPAHPPRCIRPRLRCLPLALEAARPPSLPPPAPPLPLLLPPPHRTHVKDCFLRVQRRPSTSPSLHHPVPWFSPSQPPSPRSPPSSLQTPLSLHHCSPSFLPHFLSNPPSDPHTNANVYSESYVVLLIFSRCSFSPHVTRPRPPTPTPCLPSRPPTFTTPFTLSSLAPALPPRLPSSPPPSSSLPVTLFRCASTCPQCKRRSSRFVETDTSLHFIFIPLMCVLSTLCLYHK</sequence>
<dbReference type="EMBL" id="JAWWNJ010000095">
    <property type="protein sequence ID" value="KAK6996970.1"/>
    <property type="molecule type" value="Genomic_DNA"/>
</dbReference>
<name>A0AAW0A0K3_9AGAR</name>
<reference evidence="2 3" key="1">
    <citation type="journal article" date="2024" name="J Genomics">
        <title>Draft genome sequencing and assembly of Favolaschia claudopus CIRM-BRFM 2984 isolated from oak limbs.</title>
        <authorList>
            <person name="Navarro D."/>
            <person name="Drula E."/>
            <person name="Chaduli D."/>
            <person name="Cazenave R."/>
            <person name="Ahrendt S."/>
            <person name="Wang J."/>
            <person name="Lipzen A."/>
            <person name="Daum C."/>
            <person name="Barry K."/>
            <person name="Grigoriev I.V."/>
            <person name="Favel A."/>
            <person name="Rosso M.N."/>
            <person name="Martin F."/>
        </authorList>
    </citation>
    <scope>NUCLEOTIDE SEQUENCE [LARGE SCALE GENOMIC DNA]</scope>
    <source>
        <strain evidence="2 3">CIRM-BRFM 2984</strain>
    </source>
</reference>
<accession>A0AAW0A0K3</accession>
<evidence type="ECO:0000313" key="3">
    <source>
        <dbReference type="Proteomes" id="UP001362999"/>
    </source>
</evidence>
<evidence type="ECO:0000256" key="1">
    <source>
        <dbReference type="SAM" id="MobiDB-lite"/>
    </source>
</evidence>
<dbReference type="Proteomes" id="UP001362999">
    <property type="component" value="Unassembled WGS sequence"/>
</dbReference>
<feature type="region of interest" description="Disordered" evidence="1">
    <location>
        <begin position="68"/>
        <end position="100"/>
    </location>
</feature>
<proteinExistence type="predicted"/>
<evidence type="ECO:0000313" key="2">
    <source>
        <dbReference type="EMBL" id="KAK6996970.1"/>
    </source>
</evidence>
<dbReference type="AlphaFoldDB" id="A0AAW0A0K3"/>
<keyword evidence="3" id="KW-1185">Reference proteome</keyword>